<dbReference type="UniPathway" id="UPA00527">
    <property type="reaction ID" value="UER00585"/>
</dbReference>
<dbReference type="SUPFAM" id="SSF52283">
    <property type="entry name" value="Formate/glycerate dehydrogenase catalytic domain-like"/>
    <property type="match status" value="1"/>
</dbReference>
<dbReference type="PROSITE" id="PS00837">
    <property type="entry name" value="ALADH_PNT_2"/>
    <property type="match status" value="1"/>
</dbReference>
<reference evidence="8 9" key="1">
    <citation type="journal article" date="2019" name="Nat. Med.">
        <title>A library of human gut bacterial isolates paired with longitudinal multiomics data enables mechanistic microbiome research.</title>
        <authorList>
            <person name="Poyet M."/>
            <person name="Groussin M."/>
            <person name="Gibbons S.M."/>
            <person name="Avila-Pacheco J."/>
            <person name="Jiang X."/>
            <person name="Kearney S.M."/>
            <person name="Perrotta A.R."/>
            <person name="Berdy B."/>
            <person name="Zhao S."/>
            <person name="Lieberman T.D."/>
            <person name="Swanson P.K."/>
            <person name="Smith M."/>
            <person name="Roesemann S."/>
            <person name="Alexander J.E."/>
            <person name="Rich S.A."/>
            <person name="Livny J."/>
            <person name="Vlamakis H."/>
            <person name="Clish C."/>
            <person name="Bullock K."/>
            <person name="Deik A."/>
            <person name="Scott J."/>
            <person name="Pierce K.A."/>
            <person name="Xavier R.J."/>
            <person name="Alm E.J."/>
        </authorList>
    </citation>
    <scope>NUCLEOTIDE SEQUENCE [LARGE SCALE GENOMIC DNA]</scope>
    <source>
        <strain evidence="6 9">BIOML-A2</strain>
        <strain evidence="7 8">BIOML-A5</strain>
    </source>
</reference>
<dbReference type="PANTHER" id="PTHR42795">
    <property type="entry name" value="ALANINE DEHYDROGENASE"/>
    <property type="match status" value="1"/>
</dbReference>
<dbReference type="Proteomes" id="UP000429811">
    <property type="component" value="Unassembled WGS sequence"/>
</dbReference>
<dbReference type="InterPro" id="IPR007698">
    <property type="entry name" value="AlaDH/PNT_NAD(H)-bd"/>
</dbReference>
<feature type="domain" description="Alanine dehydrogenase/pyridine nucleotide transhydrogenase NAD(H)-binding" evidence="4">
    <location>
        <begin position="155"/>
        <end position="300"/>
    </location>
</feature>
<keyword evidence="3" id="KW-0520">NAD</keyword>
<name>A0A6I2R8K5_FLAPL</name>
<dbReference type="Pfam" id="PF05222">
    <property type="entry name" value="AlaDh_PNT_N"/>
    <property type="match status" value="1"/>
</dbReference>
<dbReference type="GO" id="GO:0005886">
    <property type="term" value="C:plasma membrane"/>
    <property type="evidence" value="ECO:0007669"/>
    <property type="project" value="TreeGrafter"/>
</dbReference>
<evidence type="ECO:0000313" key="7">
    <source>
        <dbReference type="EMBL" id="MSB50924.1"/>
    </source>
</evidence>
<organism evidence="6 9">
    <name type="scientific">Flavonifractor plautii</name>
    <name type="common">Fusobacterium plautii</name>
    <dbReference type="NCBI Taxonomy" id="292800"/>
    <lineage>
        <taxon>Bacteria</taxon>
        <taxon>Bacillati</taxon>
        <taxon>Bacillota</taxon>
        <taxon>Clostridia</taxon>
        <taxon>Eubacteriales</taxon>
        <taxon>Oscillospiraceae</taxon>
        <taxon>Flavonifractor</taxon>
    </lineage>
</organism>
<gene>
    <name evidence="7" type="ORF">GKE90_19890</name>
    <name evidence="6" type="ORF">GKE97_24295</name>
</gene>
<evidence type="ECO:0000313" key="8">
    <source>
        <dbReference type="Proteomes" id="UP000429811"/>
    </source>
</evidence>
<dbReference type="Pfam" id="PF01262">
    <property type="entry name" value="AlaDh_PNT_C"/>
    <property type="match status" value="1"/>
</dbReference>
<dbReference type="GO" id="GO:0000286">
    <property type="term" value="F:alanine dehydrogenase activity"/>
    <property type="evidence" value="ECO:0007669"/>
    <property type="project" value="TreeGrafter"/>
</dbReference>
<dbReference type="RefSeq" id="WP_154250940.1">
    <property type="nucleotide sequence ID" value="NZ_JADMVZ010000052.1"/>
</dbReference>
<dbReference type="InterPro" id="IPR036291">
    <property type="entry name" value="NAD(P)-bd_dom_sf"/>
</dbReference>
<dbReference type="InterPro" id="IPR008143">
    <property type="entry name" value="Ala_DH/PNT_CS2"/>
</dbReference>
<dbReference type="Gene3D" id="3.40.50.720">
    <property type="entry name" value="NAD(P)-binding Rossmann-like Domain"/>
    <property type="match status" value="2"/>
</dbReference>
<dbReference type="AlphaFoldDB" id="A0A6I2R8K5"/>
<evidence type="ECO:0000259" key="5">
    <source>
        <dbReference type="SMART" id="SM01003"/>
    </source>
</evidence>
<sequence>MIFGIPHELKDHETRVGCGLVPHNVATLVAQGHTVYFQKGVMEPAGVPDEEFLKAGAKCVDTMEEVYEKSDFIAKFKDMTEGDMKMPFKRGQIIMTAFHMAEGTAKPEQVKALAEAGVTCISIETSRYPDGSRAMTRPMGEIAGRTAVLLGGQYLQRQYGGSGVSIVPIIGARRARVCILGGGHAGMCAAQVAEGMGAEVVVFDVNIQRLEYLRTVLNNTALRAMSEQAFAEEVAKADVLINCIYAYPGMKVPVVTREMVRSMRKGSVIVDLEGEGIIETAQYTTISNPYFIEEGIVHVGVTNIPAMVPASANESYSAYMFPMVQDIAKYGLKEACKRNYVLKSCVMMVDGKVTQKEVADSQHCEYVPLDPDTML</sequence>
<dbReference type="SUPFAM" id="SSF51735">
    <property type="entry name" value="NAD(P)-binding Rossmann-fold domains"/>
    <property type="match status" value="1"/>
</dbReference>
<evidence type="ECO:0000256" key="3">
    <source>
        <dbReference type="ARBA" id="ARBA00023027"/>
    </source>
</evidence>
<evidence type="ECO:0000259" key="4">
    <source>
        <dbReference type="SMART" id="SM01002"/>
    </source>
</evidence>
<dbReference type="Proteomes" id="UP000434475">
    <property type="component" value="Unassembled WGS sequence"/>
</dbReference>
<dbReference type="InterPro" id="IPR007886">
    <property type="entry name" value="AlaDH/PNT_N"/>
</dbReference>
<dbReference type="GO" id="GO:0042853">
    <property type="term" value="P:L-alanine catabolic process"/>
    <property type="evidence" value="ECO:0007669"/>
    <property type="project" value="UniProtKB-UniPathway"/>
</dbReference>
<dbReference type="PANTHER" id="PTHR42795:SF1">
    <property type="entry name" value="ALANINE DEHYDROGENASE"/>
    <property type="match status" value="1"/>
</dbReference>
<protein>
    <submittedName>
        <fullName evidence="6">Uncharacterized protein</fullName>
    </submittedName>
</protein>
<evidence type="ECO:0000256" key="1">
    <source>
        <dbReference type="ARBA" id="ARBA00005689"/>
    </source>
</evidence>
<proteinExistence type="inferred from homology"/>
<dbReference type="EMBL" id="WKPO01000047">
    <property type="protein sequence ID" value="MSB50924.1"/>
    <property type="molecule type" value="Genomic_DNA"/>
</dbReference>
<evidence type="ECO:0000256" key="2">
    <source>
        <dbReference type="ARBA" id="ARBA00023002"/>
    </source>
</evidence>
<feature type="domain" description="Alanine dehydrogenase/pyridine nucleotide transhydrogenase N-terminal" evidence="5">
    <location>
        <begin position="4"/>
        <end position="143"/>
    </location>
</feature>
<evidence type="ECO:0000313" key="9">
    <source>
        <dbReference type="Proteomes" id="UP000434475"/>
    </source>
</evidence>
<dbReference type="SMART" id="SM01002">
    <property type="entry name" value="AlaDh_PNT_C"/>
    <property type="match status" value="1"/>
</dbReference>
<dbReference type="SMART" id="SM01003">
    <property type="entry name" value="AlaDh_PNT_N"/>
    <property type="match status" value="1"/>
</dbReference>
<keyword evidence="2" id="KW-0560">Oxidoreductase</keyword>
<comment type="caution">
    <text evidence="6">The sequence shown here is derived from an EMBL/GenBank/DDBJ whole genome shotgun (WGS) entry which is preliminary data.</text>
</comment>
<comment type="similarity">
    <text evidence="1">Belongs to the AlaDH/PNT family.</text>
</comment>
<evidence type="ECO:0000313" key="6">
    <source>
        <dbReference type="EMBL" id="MSB22585.1"/>
    </source>
</evidence>
<dbReference type="EMBL" id="WKPR01000045">
    <property type="protein sequence ID" value="MSB22585.1"/>
    <property type="molecule type" value="Genomic_DNA"/>
</dbReference>
<accession>A0A6I2R8K5</accession>